<dbReference type="EMBL" id="KT934791">
    <property type="protein sequence ID" value="ALV90164.1"/>
    <property type="molecule type" value="Genomic_DNA"/>
</dbReference>
<dbReference type="EMBL" id="MG594463">
    <property type="protein sequence ID" value="QXG16841.1"/>
    <property type="molecule type" value="Genomic_DNA"/>
</dbReference>
<keyword evidence="2 5" id="KW-0812">Transmembrane</keyword>
<dbReference type="GeneID" id="26889599"/>
<reference evidence="7" key="2">
    <citation type="journal article" date="2021" name="Taxon">
        <title>Node ages, relationships, and phylogenomic incongruence in an ancient gymnosperm lineage -Phylogeny of Ephedra revisited.</title>
        <authorList>
            <person name="Rydin C."/>
            <person name="Blokzijl R."/>
            <person name="Thureborn O."/>
            <person name="Wikstroem N."/>
        </authorList>
    </citation>
    <scope>NUCLEOTIDE SEQUENCE</scope>
</reference>
<name>A0A0U3UJU8_9SPER</name>
<dbReference type="InterPro" id="IPR003398">
    <property type="entry name" value="PSII_PsbN"/>
</dbReference>
<accession>A0A0U3UJU8</accession>
<keyword evidence="6" id="KW-0934">Plastid</keyword>
<evidence type="ECO:0000313" key="6">
    <source>
        <dbReference type="EMBL" id="ALV90164.1"/>
    </source>
</evidence>
<dbReference type="AlphaFoldDB" id="A0A0U3UJU8"/>
<evidence type="ECO:0000256" key="1">
    <source>
        <dbReference type="ARBA" id="ARBA00004411"/>
    </source>
</evidence>
<comment type="function">
    <text evidence="5">May play a role in photosystem I and II biogenesis.</text>
</comment>
<keyword evidence="6" id="KW-0150">Chloroplast</keyword>
<keyword evidence="4 5" id="KW-0472">Membrane</keyword>
<dbReference type="GO" id="GO:0009535">
    <property type="term" value="C:chloroplast thylakoid membrane"/>
    <property type="evidence" value="ECO:0007669"/>
    <property type="project" value="UniProtKB-SubCell"/>
</dbReference>
<reference evidence="6" key="1">
    <citation type="journal article" date="2015" name="Mitochondrial DNA">
        <title>The chloroplast genome of Ephedra foeminea (Ephedraceae, Gnetales), an entomophilous gymnosperm endemic to the Mediterranean area.</title>
        <authorList>
            <person name="Hou C."/>
            <person name="Wikstrom N."/>
            <person name="Rydin C."/>
        </authorList>
    </citation>
    <scope>NUCLEOTIDE SEQUENCE</scope>
</reference>
<comment type="subcellular location">
    <subcellularLocation>
        <location evidence="1">Plastid membrane</location>
        <topology evidence="1">Single-pass membrane protein</topology>
    </subcellularLocation>
    <subcellularLocation>
        <location evidence="5">Plastid</location>
        <location evidence="5">Chloroplast thylakoid membrane</location>
        <topology evidence="5">Single-pass membrane protein</topology>
    </subcellularLocation>
</comment>
<dbReference type="Pfam" id="PF02468">
    <property type="entry name" value="PsbN"/>
    <property type="match status" value="1"/>
</dbReference>
<dbReference type="RefSeq" id="YP_009231449.1">
    <property type="nucleotide sequence ID" value="NC_029347.1"/>
</dbReference>
<dbReference type="GO" id="GO:0015979">
    <property type="term" value="P:photosynthesis"/>
    <property type="evidence" value="ECO:0007669"/>
    <property type="project" value="InterPro"/>
</dbReference>
<geneLocation type="chloroplast" evidence="6"/>
<dbReference type="EMBL" id="MG594464">
    <property type="protein sequence ID" value="QXG16908.1"/>
    <property type="molecule type" value="Genomic_DNA"/>
</dbReference>
<evidence type="ECO:0000256" key="5">
    <source>
        <dbReference type="HAMAP-Rule" id="MF_00293"/>
    </source>
</evidence>
<comment type="caution">
    <text evidence="5">Originally thought to be a component of PSII; based on experiments in Synechocystis, N.tabacum and barley, and its absence from PSII in T.elongatus and T.vulcanus, this is probably not true.</text>
</comment>
<dbReference type="PANTHER" id="PTHR35326">
    <property type="entry name" value="PROTEIN PSBN"/>
    <property type="match status" value="1"/>
</dbReference>
<keyword evidence="3 5" id="KW-1133">Transmembrane helix</keyword>
<gene>
    <name evidence="5 6" type="primary">psbN</name>
</gene>
<sequence>METANLVAIFVSCLLVSLTGYALYTSFGRPSEGLIDPFDNHED</sequence>
<evidence type="ECO:0000256" key="2">
    <source>
        <dbReference type="ARBA" id="ARBA00022692"/>
    </source>
</evidence>
<feature type="transmembrane region" description="Helical" evidence="5">
    <location>
        <begin position="6"/>
        <end position="24"/>
    </location>
</feature>
<organism evidence="6">
    <name type="scientific">Ephedra foeminea</name>
    <dbReference type="NCBI Taxonomy" id="157595"/>
    <lineage>
        <taxon>Eukaryota</taxon>
        <taxon>Viridiplantae</taxon>
        <taxon>Streptophyta</taxon>
        <taxon>Embryophyta</taxon>
        <taxon>Tracheophyta</taxon>
        <taxon>Spermatophyta</taxon>
        <taxon>Gnetopsida</taxon>
        <taxon>Gnetidae</taxon>
        <taxon>Ephedrales</taxon>
        <taxon>Ephedraceae</taxon>
        <taxon>Ephedra</taxon>
    </lineage>
</organism>
<evidence type="ECO:0000256" key="3">
    <source>
        <dbReference type="ARBA" id="ARBA00022989"/>
    </source>
</evidence>
<dbReference type="HAMAP" id="MF_00293">
    <property type="entry name" value="PSII_PsbN"/>
    <property type="match status" value="1"/>
</dbReference>
<protein>
    <recommendedName>
        <fullName evidence="5">Protein PsbN</fullName>
    </recommendedName>
</protein>
<evidence type="ECO:0000256" key="4">
    <source>
        <dbReference type="ARBA" id="ARBA00023136"/>
    </source>
</evidence>
<proteinExistence type="inferred from homology"/>
<evidence type="ECO:0000313" key="7">
    <source>
        <dbReference type="EMBL" id="QXG16841.1"/>
    </source>
</evidence>
<keyword evidence="5" id="KW-0793">Thylakoid</keyword>
<comment type="similarity">
    <text evidence="5">Belongs to the PsbN family.</text>
</comment>
<dbReference type="PANTHER" id="PTHR35326:SF3">
    <property type="entry name" value="PROTEIN PSBN"/>
    <property type="match status" value="1"/>
</dbReference>